<reference evidence="1" key="1">
    <citation type="journal article" date="2020" name="Stud. Mycol.">
        <title>101 Dothideomycetes genomes: a test case for predicting lifestyles and emergence of pathogens.</title>
        <authorList>
            <person name="Haridas S."/>
            <person name="Albert R."/>
            <person name="Binder M."/>
            <person name="Bloem J."/>
            <person name="Labutti K."/>
            <person name="Salamov A."/>
            <person name="Andreopoulos B."/>
            <person name="Baker S."/>
            <person name="Barry K."/>
            <person name="Bills G."/>
            <person name="Bluhm B."/>
            <person name="Cannon C."/>
            <person name="Castanera R."/>
            <person name="Culley D."/>
            <person name="Daum C."/>
            <person name="Ezra D."/>
            <person name="Gonzalez J."/>
            <person name="Henrissat B."/>
            <person name="Kuo A."/>
            <person name="Liang C."/>
            <person name="Lipzen A."/>
            <person name="Lutzoni F."/>
            <person name="Magnuson J."/>
            <person name="Mondo S."/>
            <person name="Nolan M."/>
            <person name="Ohm R."/>
            <person name="Pangilinan J."/>
            <person name="Park H.-J."/>
            <person name="Ramirez L."/>
            <person name="Alfaro M."/>
            <person name="Sun H."/>
            <person name="Tritt A."/>
            <person name="Yoshinaga Y."/>
            <person name="Zwiers L.-H."/>
            <person name="Turgeon B."/>
            <person name="Goodwin S."/>
            <person name="Spatafora J."/>
            <person name="Crous P."/>
            <person name="Grigoriev I."/>
        </authorList>
    </citation>
    <scope>NUCLEOTIDE SEQUENCE</scope>
    <source>
        <strain evidence="1">CBS 130266</strain>
    </source>
</reference>
<dbReference type="EMBL" id="MU007037">
    <property type="protein sequence ID" value="KAF2430747.1"/>
    <property type="molecule type" value="Genomic_DNA"/>
</dbReference>
<comment type="caution">
    <text evidence="1">The sequence shown here is derived from an EMBL/GenBank/DDBJ whole genome shotgun (WGS) entry which is preliminary data.</text>
</comment>
<gene>
    <name evidence="1" type="ORF">EJ08DRAFT_679030</name>
</gene>
<name>A0A9P4TZC0_9PEZI</name>
<sequence>MAVTLTVLEQEFLARSSATITAIDPSKVKNKTIEDDSSKQYKANKNRFKIGRPDTRLECTKDLEDFMLFIRTGIKGKKGDDYYFKRRNIKDNGYPISPENKEHIIKYNKRFLKKYYITTTNFYSAGRISEFAKSDGREDPEEDLEDDTKRDLRGLYFRDVCMFTIFNKEKRKTELYIRLTKNKKEATIYSTKT</sequence>
<dbReference type="OrthoDB" id="10419071at2759"/>
<proteinExistence type="predicted"/>
<evidence type="ECO:0000313" key="1">
    <source>
        <dbReference type="EMBL" id="KAF2430747.1"/>
    </source>
</evidence>
<keyword evidence="2" id="KW-1185">Reference proteome</keyword>
<evidence type="ECO:0000313" key="2">
    <source>
        <dbReference type="Proteomes" id="UP000800235"/>
    </source>
</evidence>
<protein>
    <submittedName>
        <fullName evidence="1">Uncharacterized protein</fullName>
    </submittedName>
</protein>
<dbReference type="AlphaFoldDB" id="A0A9P4TZC0"/>
<accession>A0A9P4TZC0</accession>
<organism evidence="1 2">
    <name type="scientific">Tothia fuscella</name>
    <dbReference type="NCBI Taxonomy" id="1048955"/>
    <lineage>
        <taxon>Eukaryota</taxon>
        <taxon>Fungi</taxon>
        <taxon>Dikarya</taxon>
        <taxon>Ascomycota</taxon>
        <taxon>Pezizomycotina</taxon>
        <taxon>Dothideomycetes</taxon>
        <taxon>Pleosporomycetidae</taxon>
        <taxon>Venturiales</taxon>
        <taxon>Cylindrosympodiaceae</taxon>
        <taxon>Tothia</taxon>
    </lineage>
</organism>
<dbReference type="Proteomes" id="UP000800235">
    <property type="component" value="Unassembled WGS sequence"/>
</dbReference>